<gene>
    <name evidence="10" type="primary">gatB</name>
    <name evidence="12" type="ORF">Y919_06515</name>
</gene>
<dbReference type="STRING" id="1156417.Y919_06515"/>
<proteinExistence type="inferred from homology"/>
<dbReference type="AlphaFoldDB" id="A0A096BGT4"/>
<protein>
    <recommendedName>
        <fullName evidence="10">Aspartyl/glutamyl-tRNA(Asn/Gln) amidotransferase subunit B</fullName>
        <shortName evidence="10">Asp/Glu-ADT subunit B</shortName>
        <ecNumber evidence="10">6.3.5.-</ecNumber>
    </recommendedName>
</protein>
<evidence type="ECO:0000256" key="3">
    <source>
        <dbReference type="ARBA" id="ARBA00022598"/>
    </source>
</evidence>
<dbReference type="PROSITE" id="PS01234">
    <property type="entry name" value="GATB"/>
    <property type="match status" value="1"/>
</dbReference>
<evidence type="ECO:0000256" key="10">
    <source>
        <dbReference type="HAMAP-Rule" id="MF_00121"/>
    </source>
</evidence>
<keyword evidence="12" id="KW-0808">Transferase</keyword>
<dbReference type="PANTHER" id="PTHR11659">
    <property type="entry name" value="GLUTAMYL-TRNA GLN AMIDOTRANSFERASE SUBUNIT B MITOCHONDRIAL AND PROKARYOTIC PET112-RELATED"/>
    <property type="match status" value="1"/>
</dbReference>
<evidence type="ECO:0000256" key="8">
    <source>
        <dbReference type="ARBA" id="ARBA00047380"/>
    </source>
</evidence>
<evidence type="ECO:0000256" key="4">
    <source>
        <dbReference type="ARBA" id="ARBA00022741"/>
    </source>
</evidence>
<keyword evidence="4 10" id="KW-0547">Nucleotide-binding</keyword>
<dbReference type="EC" id="6.3.5.-" evidence="10"/>
<dbReference type="SUPFAM" id="SSF55931">
    <property type="entry name" value="Glutamine synthetase/guanido kinase"/>
    <property type="match status" value="1"/>
</dbReference>
<evidence type="ECO:0000256" key="7">
    <source>
        <dbReference type="ARBA" id="ARBA00024799"/>
    </source>
</evidence>
<dbReference type="PANTHER" id="PTHR11659:SF0">
    <property type="entry name" value="GLUTAMYL-TRNA(GLN) AMIDOTRANSFERASE SUBUNIT B, MITOCHONDRIAL"/>
    <property type="match status" value="1"/>
</dbReference>
<comment type="function">
    <text evidence="7 10">Allows the formation of correctly charged Asn-tRNA(Asn) or Gln-tRNA(Gln) through the transamidation of misacylated Asp-tRNA(Asn) or Glu-tRNA(Gln) in organisms which lack either or both of asparaginyl-tRNA or glutaminyl-tRNA synthetases. The reaction takes place in the presence of glutamine and ATP through an activated phospho-Asp-tRNA(Asn) or phospho-Glu-tRNA(Gln).</text>
</comment>
<dbReference type="Gene3D" id="1.10.150.380">
    <property type="entry name" value="GatB domain, N-terminal subdomain"/>
    <property type="match status" value="1"/>
</dbReference>
<dbReference type="EMBL" id="AZTB01000027">
    <property type="protein sequence ID" value="KGG80410.1"/>
    <property type="molecule type" value="Genomic_DNA"/>
</dbReference>
<evidence type="ECO:0000256" key="5">
    <source>
        <dbReference type="ARBA" id="ARBA00022840"/>
    </source>
</evidence>
<accession>A0A096BGT4</accession>
<dbReference type="SUPFAM" id="SSF89095">
    <property type="entry name" value="GatB/YqeY motif"/>
    <property type="match status" value="1"/>
</dbReference>
<dbReference type="Gene3D" id="1.10.10.410">
    <property type="match status" value="1"/>
</dbReference>
<evidence type="ECO:0000256" key="1">
    <source>
        <dbReference type="ARBA" id="ARBA00005306"/>
    </source>
</evidence>
<dbReference type="NCBIfam" id="NF004014">
    <property type="entry name" value="PRK05477.1-4"/>
    <property type="match status" value="1"/>
</dbReference>
<reference evidence="12 13" key="1">
    <citation type="submission" date="2013-12" db="EMBL/GenBank/DDBJ databases">
        <title>Draft genome sequence of Caloranaerobacter sp. H53214.</title>
        <authorList>
            <person name="Jiang L.J."/>
            <person name="Shao Z.Z."/>
            <person name="Long M.N."/>
        </authorList>
    </citation>
    <scope>NUCLEOTIDE SEQUENCE [LARGE SCALE GENOMIC DNA]</scope>
    <source>
        <strain evidence="12 13">H53214</strain>
    </source>
</reference>
<keyword evidence="3 10" id="KW-0436">Ligase</keyword>
<dbReference type="SMART" id="SM00845">
    <property type="entry name" value="GatB_Yqey"/>
    <property type="match status" value="1"/>
</dbReference>
<evidence type="ECO:0000313" key="13">
    <source>
        <dbReference type="Proteomes" id="UP000029622"/>
    </source>
</evidence>
<dbReference type="NCBIfam" id="NF004012">
    <property type="entry name" value="PRK05477.1-2"/>
    <property type="match status" value="1"/>
</dbReference>
<dbReference type="InterPro" id="IPR003789">
    <property type="entry name" value="Asn/Gln_tRNA_amidoTrase-B-like"/>
</dbReference>
<dbReference type="InterPro" id="IPR006075">
    <property type="entry name" value="Asn/Gln-tRNA_Trfase_suB/E_cat"/>
</dbReference>
<dbReference type="Pfam" id="PF02637">
    <property type="entry name" value="GatB_Yqey"/>
    <property type="match status" value="1"/>
</dbReference>
<comment type="caution">
    <text evidence="12">The sequence shown here is derived from an EMBL/GenBank/DDBJ whole genome shotgun (WGS) entry which is preliminary data.</text>
</comment>
<dbReference type="InterPro" id="IPR004413">
    <property type="entry name" value="GatB"/>
</dbReference>
<dbReference type="Pfam" id="PF02934">
    <property type="entry name" value="GatB_N"/>
    <property type="match status" value="1"/>
</dbReference>
<name>A0A096BGT4_9FIRM</name>
<dbReference type="GO" id="GO:0070681">
    <property type="term" value="P:glutaminyl-tRNAGln biosynthesis via transamidation"/>
    <property type="evidence" value="ECO:0007669"/>
    <property type="project" value="TreeGrafter"/>
</dbReference>
<evidence type="ECO:0000256" key="6">
    <source>
        <dbReference type="ARBA" id="ARBA00022917"/>
    </source>
</evidence>
<keyword evidence="5 10" id="KW-0067">ATP-binding</keyword>
<dbReference type="GO" id="GO:0006412">
    <property type="term" value="P:translation"/>
    <property type="evidence" value="ECO:0007669"/>
    <property type="project" value="UniProtKB-UniRule"/>
</dbReference>
<dbReference type="InterPro" id="IPR023168">
    <property type="entry name" value="GatB_Yqey_C_2"/>
</dbReference>
<dbReference type="GO" id="GO:0050566">
    <property type="term" value="F:asparaginyl-tRNA synthase (glutamine-hydrolyzing) activity"/>
    <property type="evidence" value="ECO:0007669"/>
    <property type="project" value="RHEA"/>
</dbReference>
<sequence>MAYKTIIGLEIHVELLTKTKIFCGCLAEFGREVNTNCCPVCLGLPGALPVLNKKVVEYCIRAGLALNCKISNRSRMDRKNYFYPDLVKGYQITQYNNPLCKDGYIKINTKHGEKKIRIKRIHIEEDTGKSIYDENGNILLDYNRSGVPLIEIVTYPDMNSPEEARMFLEKLKVILKYIEISDCKMEEGSLRCDININVIDEKTKLKSTITEIKNLNSFKAAVKAMEFEEKRHIELLKHRENTLKETRKWDENKNETVVMRGKETVEDYRYFPEPDLVEIEVDENWIRDIKENLPELPDNRKERFMREYNLPEYDANVLTSSKELANFFEETVKINKNPKQVSNWIMGNILRWINASDMDISKIKFTHKDFANLLELINNGKISNNIGKKVLKIMFEEGKNPEAIIEERGLLQISDVSELECIIDRIIEENKQSVEEYKNGKEKVLGFLIGQVMKITNGKANPQLVNRIILEKLKQ</sequence>
<dbReference type="FunFam" id="1.10.150.380:FF:000001">
    <property type="entry name" value="Aspartyl/glutamyl-tRNA(Asn/Gln) amidotransferase subunit B"/>
    <property type="match status" value="1"/>
</dbReference>
<organism evidence="12 13">
    <name type="scientific">Caloranaerobacter azorensis H53214</name>
    <dbReference type="NCBI Taxonomy" id="1156417"/>
    <lineage>
        <taxon>Bacteria</taxon>
        <taxon>Bacillati</taxon>
        <taxon>Bacillota</taxon>
        <taxon>Tissierellia</taxon>
        <taxon>Tissierellales</taxon>
        <taxon>Thermohalobacteraceae</taxon>
        <taxon>Caloranaerobacter</taxon>
    </lineage>
</organism>
<comment type="similarity">
    <text evidence="1 10">Belongs to the GatB/GatE family. GatB subfamily.</text>
</comment>
<dbReference type="Proteomes" id="UP000029622">
    <property type="component" value="Unassembled WGS sequence"/>
</dbReference>
<evidence type="ECO:0000256" key="2">
    <source>
        <dbReference type="ARBA" id="ARBA00011123"/>
    </source>
</evidence>
<dbReference type="FunFam" id="1.10.10.410:FF:000001">
    <property type="entry name" value="Aspartyl/glutamyl-tRNA(Asn/Gln) amidotransferase subunit B"/>
    <property type="match status" value="1"/>
</dbReference>
<feature type="domain" description="Asn/Gln amidotransferase" evidence="11">
    <location>
        <begin position="326"/>
        <end position="473"/>
    </location>
</feature>
<evidence type="ECO:0000259" key="11">
    <source>
        <dbReference type="SMART" id="SM00845"/>
    </source>
</evidence>
<keyword evidence="6 10" id="KW-0648">Protein biosynthesis</keyword>
<dbReference type="InterPro" id="IPR018027">
    <property type="entry name" value="Asn/Gln_amidotransferase"/>
</dbReference>
<dbReference type="GO" id="GO:0050567">
    <property type="term" value="F:glutaminyl-tRNA synthase (glutamine-hydrolyzing) activity"/>
    <property type="evidence" value="ECO:0007669"/>
    <property type="project" value="UniProtKB-UniRule"/>
</dbReference>
<dbReference type="InterPro" id="IPR014746">
    <property type="entry name" value="Gln_synth/guanido_kin_cat_dom"/>
</dbReference>
<comment type="catalytic activity">
    <reaction evidence="8 10">
        <text>L-aspartyl-tRNA(Asn) + L-glutamine + ATP + H2O = L-asparaginyl-tRNA(Asn) + L-glutamate + ADP + phosphate + 2 H(+)</text>
        <dbReference type="Rhea" id="RHEA:14513"/>
        <dbReference type="Rhea" id="RHEA-COMP:9674"/>
        <dbReference type="Rhea" id="RHEA-COMP:9677"/>
        <dbReference type="ChEBI" id="CHEBI:15377"/>
        <dbReference type="ChEBI" id="CHEBI:15378"/>
        <dbReference type="ChEBI" id="CHEBI:29985"/>
        <dbReference type="ChEBI" id="CHEBI:30616"/>
        <dbReference type="ChEBI" id="CHEBI:43474"/>
        <dbReference type="ChEBI" id="CHEBI:58359"/>
        <dbReference type="ChEBI" id="CHEBI:78515"/>
        <dbReference type="ChEBI" id="CHEBI:78516"/>
        <dbReference type="ChEBI" id="CHEBI:456216"/>
    </reaction>
</comment>
<comment type="subunit">
    <text evidence="2 10">Heterotrimer of A, B and C subunits.</text>
</comment>
<evidence type="ECO:0000256" key="9">
    <source>
        <dbReference type="ARBA" id="ARBA00047913"/>
    </source>
</evidence>
<dbReference type="RefSeq" id="WP_035163416.1">
    <property type="nucleotide sequence ID" value="NZ_AZTB01000027.1"/>
</dbReference>
<dbReference type="GO" id="GO:0005524">
    <property type="term" value="F:ATP binding"/>
    <property type="evidence" value="ECO:0007669"/>
    <property type="project" value="UniProtKB-KW"/>
</dbReference>
<dbReference type="NCBIfam" id="TIGR00133">
    <property type="entry name" value="gatB"/>
    <property type="match status" value="1"/>
</dbReference>
<dbReference type="InterPro" id="IPR017959">
    <property type="entry name" value="Asn/Gln-tRNA_amidoTrfase_suB/E"/>
</dbReference>
<dbReference type="InterPro" id="IPR042114">
    <property type="entry name" value="GatB_C_1"/>
</dbReference>
<dbReference type="InterPro" id="IPR017958">
    <property type="entry name" value="Gln-tRNA_amidoTrfase_suB_CS"/>
</dbReference>
<comment type="catalytic activity">
    <reaction evidence="9 10">
        <text>L-glutamyl-tRNA(Gln) + L-glutamine + ATP + H2O = L-glutaminyl-tRNA(Gln) + L-glutamate + ADP + phosphate + H(+)</text>
        <dbReference type="Rhea" id="RHEA:17521"/>
        <dbReference type="Rhea" id="RHEA-COMP:9681"/>
        <dbReference type="Rhea" id="RHEA-COMP:9684"/>
        <dbReference type="ChEBI" id="CHEBI:15377"/>
        <dbReference type="ChEBI" id="CHEBI:15378"/>
        <dbReference type="ChEBI" id="CHEBI:29985"/>
        <dbReference type="ChEBI" id="CHEBI:30616"/>
        <dbReference type="ChEBI" id="CHEBI:43474"/>
        <dbReference type="ChEBI" id="CHEBI:58359"/>
        <dbReference type="ChEBI" id="CHEBI:78520"/>
        <dbReference type="ChEBI" id="CHEBI:78521"/>
        <dbReference type="ChEBI" id="CHEBI:456216"/>
    </reaction>
</comment>
<dbReference type="HAMAP" id="MF_00121">
    <property type="entry name" value="GatB"/>
    <property type="match status" value="1"/>
</dbReference>
<dbReference type="GO" id="GO:0016740">
    <property type="term" value="F:transferase activity"/>
    <property type="evidence" value="ECO:0007669"/>
    <property type="project" value="UniProtKB-KW"/>
</dbReference>
<evidence type="ECO:0000313" key="12">
    <source>
        <dbReference type="EMBL" id="KGG80410.1"/>
    </source>
</evidence>